<dbReference type="Gene3D" id="1.10.510.10">
    <property type="entry name" value="Transferase(Phosphotransferase) domain 1"/>
    <property type="match status" value="1"/>
</dbReference>
<protein>
    <submittedName>
        <fullName evidence="7">(thale cress) hypothetical protein</fullName>
    </submittedName>
</protein>
<organism evidence="7 8">
    <name type="scientific">Arabidopsis thaliana</name>
    <name type="common">Mouse-ear cress</name>
    <dbReference type="NCBI Taxonomy" id="3702"/>
    <lineage>
        <taxon>Eukaryota</taxon>
        <taxon>Viridiplantae</taxon>
        <taxon>Streptophyta</taxon>
        <taxon>Embryophyta</taxon>
        <taxon>Tracheophyta</taxon>
        <taxon>Spermatophyta</taxon>
        <taxon>Magnoliopsida</taxon>
        <taxon>eudicotyledons</taxon>
        <taxon>Gunneridae</taxon>
        <taxon>Pentapetalae</taxon>
        <taxon>rosids</taxon>
        <taxon>malvids</taxon>
        <taxon>Brassicales</taxon>
        <taxon>Brassicaceae</taxon>
        <taxon>Camelineae</taxon>
        <taxon>Arabidopsis</taxon>
    </lineage>
</organism>
<reference evidence="7 8" key="1">
    <citation type="submission" date="2020-09" db="EMBL/GenBank/DDBJ databases">
        <authorList>
            <person name="Ashkenazy H."/>
        </authorList>
    </citation>
    <scope>NUCLEOTIDE SEQUENCE [LARGE SCALE GENOMIC DNA]</scope>
    <source>
        <strain evidence="8">cv. Cdm-0</strain>
    </source>
</reference>
<proteinExistence type="predicted"/>
<dbReference type="AlphaFoldDB" id="A0A7G2FH21"/>
<dbReference type="GO" id="GO:0004672">
    <property type="term" value="F:protein kinase activity"/>
    <property type="evidence" value="ECO:0007669"/>
    <property type="project" value="InterPro"/>
</dbReference>
<dbReference type="InterPro" id="IPR011009">
    <property type="entry name" value="Kinase-like_dom_sf"/>
</dbReference>
<dbReference type="FunFam" id="1.10.510.10:FF:000412">
    <property type="entry name" value="Probable receptor-like serine/threonine-protein kinase At5g57670"/>
    <property type="match status" value="1"/>
</dbReference>
<evidence type="ECO:0000256" key="3">
    <source>
        <dbReference type="ARBA" id="ARBA00022777"/>
    </source>
</evidence>
<evidence type="ECO:0000256" key="5">
    <source>
        <dbReference type="PROSITE-ProRule" id="PRU10141"/>
    </source>
</evidence>
<evidence type="ECO:0000313" key="7">
    <source>
        <dbReference type="EMBL" id="CAD5335169.1"/>
    </source>
</evidence>
<dbReference type="PROSITE" id="PS00108">
    <property type="entry name" value="PROTEIN_KINASE_ST"/>
    <property type="match status" value="1"/>
</dbReference>
<sequence>MISCSEEGSNKILVAISLDRDESQNVLSWAINVLAKPSDTVVALHLLVGEEPRKLPMKKKKRTQIRHAKAHVISMLGEFAYTCCHNQVNLEAKVGFSSNIGRGLIDEVKSISAHYLVLSRPTTHEFRIWNDIKRYVSDFAPSSCSVVLVGNQRKPHKDCYSDSAISLDINSEKYSPRSVLNTLSRDSLSSSGDDASSFNGSLVSSSFASPSDKPKHKSISPYKFISSLIMNSPLRKWRGSETKNKPKPQPLIQCFTYNEISKATNDFHQGNIVGIGGYSEVYRGDLWDGRRIAVKRLAKESGDMNKEKEFLTELGIISHVSHPNTALLLGCCVEKGLYLVFRFSENGTLYSALHENENGSLDWPVRYKIAVGVARGLHYLHKRCNHRIIHRDIKSSNVLLGPDYEPQITDFGLAKWLPNKWTHHAVIPVEGTFGYLAPESLMQGTIDEKTDIYAFGILLLEIITGRRPVNPTQKHILLWAKPAMETGNTSELVDPKLQDKYDDQQMNKLVLTASHCVQQSPILRPTMTQVLELLTNGNEAEIAKSWRMPKDMTNDDDDNNEWDDYSMIFGYDWQMGTVRIGIKVQKWTTRPALWAGDARG</sequence>
<dbReference type="SUPFAM" id="SSF52402">
    <property type="entry name" value="Adenine nucleotide alpha hydrolases-like"/>
    <property type="match status" value="1"/>
</dbReference>
<keyword evidence="4 5" id="KW-0067">ATP-binding</keyword>
<gene>
    <name evidence="7" type="ORF">AT9943_LOCUS22438</name>
</gene>
<dbReference type="PROSITE" id="PS00107">
    <property type="entry name" value="PROTEIN_KINASE_ATP"/>
    <property type="match status" value="1"/>
</dbReference>
<dbReference type="SMART" id="SM00220">
    <property type="entry name" value="S_TKc"/>
    <property type="match status" value="1"/>
</dbReference>
<dbReference type="FunFam" id="3.30.200.20:FF:000325">
    <property type="entry name" value="Putative receptor-like serine/threonine-protein kinase"/>
    <property type="match status" value="1"/>
</dbReference>
<dbReference type="Gene3D" id="3.40.50.620">
    <property type="entry name" value="HUPs"/>
    <property type="match status" value="1"/>
</dbReference>
<dbReference type="Proteomes" id="UP000516314">
    <property type="component" value="Chromosome 5"/>
</dbReference>
<dbReference type="SUPFAM" id="SSF56112">
    <property type="entry name" value="Protein kinase-like (PK-like)"/>
    <property type="match status" value="1"/>
</dbReference>
<feature type="binding site" evidence="5">
    <location>
        <position position="295"/>
    </location>
    <ligand>
        <name>ATP</name>
        <dbReference type="ChEBI" id="CHEBI:30616"/>
    </ligand>
</feature>
<feature type="domain" description="Protein kinase" evidence="6">
    <location>
        <begin position="267"/>
        <end position="542"/>
    </location>
</feature>
<evidence type="ECO:0000313" key="8">
    <source>
        <dbReference type="Proteomes" id="UP000516314"/>
    </source>
</evidence>
<dbReference type="InterPro" id="IPR000719">
    <property type="entry name" value="Prot_kinase_dom"/>
</dbReference>
<dbReference type="EMBL" id="LR881470">
    <property type="protein sequence ID" value="CAD5335169.1"/>
    <property type="molecule type" value="Genomic_DNA"/>
</dbReference>
<dbReference type="CDD" id="cd00293">
    <property type="entry name" value="USP-like"/>
    <property type="match status" value="1"/>
</dbReference>
<evidence type="ECO:0000256" key="4">
    <source>
        <dbReference type="ARBA" id="ARBA00022840"/>
    </source>
</evidence>
<dbReference type="Gene3D" id="3.30.200.20">
    <property type="entry name" value="Phosphorylase Kinase, domain 1"/>
    <property type="match status" value="1"/>
</dbReference>
<dbReference type="PANTHER" id="PTHR47987">
    <property type="entry name" value="OS08G0249100 PROTEIN"/>
    <property type="match status" value="1"/>
</dbReference>
<name>A0A7G2FH21_ARATH</name>
<accession>A0A7G2FH21</accession>
<evidence type="ECO:0000256" key="1">
    <source>
        <dbReference type="ARBA" id="ARBA00022679"/>
    </source>
</evidence>
<dbReference type="PANTHER" id="PTHR47987:SF3">
    <property type="entry name" value="OS08G0249100 PROTEIN"/>
    <property type="match status" value="1"/>
</dbReference>
<evidence type="ECO:0000259" key="6">
    <source>
        <dbReference type="PROSITE" id="PS50011"/>
    </source>
</evidence>
<keyword evidence="1" id="KW-0808">Transferase</keyword>
<dbReference type="PROSITE" id="PS50011">
    <property type="entry name" value="PROTEIN_KINASE_DOM"/>
    <property type="match status" value="1"/>
</dbReference>
<dbReference type="GO" id="GO:0005524">
    <property type="term" value="F:ATP binding"/>
    <property type="evidence" value="ECO:0007669"/>
    <property type="project" value="UniProtKB-UniRule"/>
</dbReference>
<dbReference type="InterPro" id="IPR017441">
    <property type="entry name" value="Protein_kinase_ATP_BS"/>
</dbReference>
<dbReference type="InterPro" id="IPR014729">
    <property type="entry name" value="Rossmann-like_a/b/a_fold"/>
</dbReference>
<keyword evidence="3" id="KW-0418">Kinase</keyword>
<dbReference type="Pfam" id="PF00069">
    <property type="entry name" value="Pkinase"/>
    <property type="match status" value="1"/>
</dbReference>
<evidence type="ECO:0000256" key="2">
    <source>
        <dbReference type="ARBA" id="ARBA00022741"/>
    </source>
</evidence>
<keyword evidence="2 5" id="KW-0547">Nucleotide-binding</keyword>
<dbReference type="InterPro" id="IPR046958">
    <property type="entry name" value="RBK1/2/STUNTED"/>
</dbReference>
<dbReference type="InterPro" id="IPR008271">
    <property type="entry name" value="Ser/Thr_kinase_AS"/>
</dbReference>